<reference evidence="2" key="1">
    <citation type="submission" date="2019-03" db="EMBL/GenBank/DDBJ databases">
        <title>Single cell metagenomics reveals metabolic interactions within the superorganism composed of flagellate Streblomastix strix and complex community of Bacteroidetes bacteria on its surface.</title>
        <authorList>
            <person name="Treitli S.C."/>
            <person name="Kolisko M."/>
            <person name="Husnik F."/>
            <person name="Keeling P."/>
            <person name="Hampl V."/>
        </authorList>
    </citation>
    <scope>NUCLEOTIDE SEQUENCE</scope>
    <source>
        <strain evidence="2">STM</strain>
    </source>
</reference>
<evidence type="ECO:0000259" key="1">
    <source>
        <dbReference type="Pfam" id="PF08486"/>
    </source>
</evidence>
<dbReference type="GO" id="GO:0030288">
    <property type="term" value="C:outer membrane-bounded periplasmic space"/>
    <property type="evidence" value="ECO:0007669"/>
    <property type="project" value="TreeGrafter"/>
</dbReference>
<dbReference type="InterPro" id="IPR013693">
    <property type="entry name" value="SpoIID/LytB_N"/>
</dbReference>
<proteinExistence type="predicted"/>
<dbReference type="InterPro" id="IPR051922">
    <property type="entry name" value="Bact_Sporulation_Assoc"/>
</dbReference>
<accession>A0A5J4RNQ6</accession>
<dbReference type="EMBL" id="SNRY01000883">
    <property type="protein sequence ID" value="KAA6335527.1"/>
    <property type="molecule type" value="Genomic_DNA"/>
</dbReference>
<dbReference type="PANTHER" id="PTHR30032">
    <property type="entry name" value="N-ACETYLMURAMOYL-L-ALANINE AMIDASE-RELATED"/>
    <property type="match status" value="1"/>
</dbReference>
<dbReference type="AlphaFoldDB" id="A0A5J4RNQ6"/>
<feature type="domain" description="Sporulation stage II protein D amidase enhancer LytB N-terminal" evidence="1">
    <location>
        <begin position="97"/>
        <end position="213"/>
    </location>
</feature>
<organism evidence="2">
    <name type="scientific">termite gut metagenome</name>
    <dbReference type="NCBI Taxonomy" id="433724"/>
    <lineage>
        <taxon>unclassified sequences</taxon>
        <taxon>metagenomes</taxon>
        <taxon>organismal metagenomes</taxon>
    </lineage>
</organism>
<evidence type="ECO:0000313" key="2">
    <source>
        <dbReference type="EMBL" id="KAA6335527.1"/>
    </source>
</evidence>
<name>A0A5J4RNQ6_9ZZZZ</name>
<dbReference type="Pfam" id="PF08486">
    <property type="entry name" value="SpoIID"/>
    <property type="match status" value="1"/>
</dbReference>
<dbReference type="GO" id="GO:0030435">
    <property type="term" value="P:sporulation resulting in formation of a cellular spore"/>
    <property type="evidence" value="ECO:0007669"/>
    <property type="project" value="InterPro"/>
</dbReference>
<dbReference type="NCBIfam" id="TIGR02669">
    <property type="entry name" value="SpoIID_LytB"/>
    <property type="match status" value="1"/>
</dbReference>
<gene>
    <name evidence="2" type="ORF">EZS27_016248</name>
</gene>
<sequence>MNEPKVHVGILFEPEITFSFPVPYQVNGKGIVGMQTAAYDNGKILWQGCRYDELLFEPAGKASGEFELKDVTIGINFHWERKEDQRFPGALKIIVEDEKLTGINIIGVEDYLTSVISSEMSATASLELLKAHAVISRSWLLKSLTSNPNSSPKEREEEPNPAEAFIRWYDRSSHLHFDVCADDHCQRYQGTTRTSTEIVRQAIAATRGQVLMYEDQICDARFSKCCGGAFEEFQYCWEDVRHPYLSKQRDSKSATRLPDLRTEAEAEKWIRTAPEAFCNTTDKHILSQVLNNYDQETIDFYRWKVEYIGQELSELIFRRSGIDFGTILDMIPIERGTSARLTKLKIIGSKRTLIIGKELEIRRTLSSSHLYSSAFVIDKVDVKNGIPTRFILTGAGWGHGVGLCQIGAAVMGEQGYAYGDILLHYYTGAAIGKRYD</sequence>
<comment type="caution">
    <text evidence="2">The sequence shown here is derived from an EMBL/GenBank/DDBJ whole genome shotgun (WGS) entry which is preliminary data.</text>
</comment>
<dbReference type="PANTHER" id="PTHR30032:SF4">
    <property type="entry name" value="AMIDASE ENHANCER"/>
    <property type="match status" value="1"/>
</dbReference>
<dbReference type="InterPro" id="IPR013486">
    <property type="entry name" value="SpoIID/LytB"/>
</dbReference>
<protein>
    <submittedName>
        <fullName evidence="2">Amidase enhancer</fullName>
    </submittedName>
</protein>